<gene>
    <name evidence="1" type="ORF">SCF082_LOCUS17981</name>
</gene>
<protein>
    <recommendedName>
        <fullName evidence="3">Prepilin-type N-terminal cleavage/methylation domain-containing protein</fullName>
    </recommendedName>
</protein>
<evidence type="ECO:0000313" key="1">
    <source>
        <dbReference type="EMBL" id="CAK9027570.1"/>
    </source>
</evidence>
<dbReference type="Proteomes" id="UP001642464">
    <property type="component" value="Unassembled WGS sequence"/>
</dbReference>
<keyword evidence="2" id="KW-1185">Reference proteome</keyword>
<organism evidence="1 2">
    <name type="scientific">Durusdinium trenchii</name>
    <dbReference type="NCBI Taxonomy" id="1381693"/>
    <lineage>
        <taxon>Eukaryota</taxon>
        <taxon>Sar</taxon>
        <taxon>Alveolata</taxon>
        <taxon>Dinophyceae</taxon>
        <taxon>Suessiales</taxon>
        <taxon>Symbiodiniaceae</taxon>
        <taxon>Durusdinium</taxon>
    </lineage>
</organism>
<dbReference type="EMBL" id="CAXAMM010011976">
    <property type="protein sequence ID" value="CAK9027570.1"/>
    <property type="molecule type" value="Genomic_DNA"/>
</dbReference>
<sequence>MHRGGYTVVELLVSTISASLLLTGLASSLFLAVRSFDGTSNAAATTRATDVHNDILVDLKHATGFVSRASDAVTFTVPDRDGDLVDETLTYQWTGLPSAELQIAVDGGAPVTLLEDVQDFNLAYLNRFVTGSAAAPPPLDPNQWGTRWVLPTSIFGYDTQFLLTETERRRQVGTRATLTEDGTVQALTVYLSFPFGGNSDFTMAIYSVNTNDNPKDLIVHTALSNASSAGWYTLPVAPTVLTAGEYYLAVSYKSSYCYHHYDILGGGETHVSVNDASKKNQWQSSWNSISQTTKRLSIYATYEPN</sequence>
<reference evidence="1 2" key="1">
    <citation type="submission" date="2024-02" db="EMBL/GenBank/DDBJ databases">
        <authorList>
            <person name="Chen Y."/>
            <person name="Shah S."/>
            <person name="Dougan E. K."/>
            <person name="Thang M."/>
            <person name="Chan C."/>
        </authorList>
    </citation>
    <scope>NUCLEOTIDE SEQUENCE [LARGE SCALE GENOMIC DNA]</scope>
</reference>
<name>A0ABP0KL70_9DINO</name>
<evidence type="ECO:0000313" key="2">
    <source>
        <dbReference type="Proteomes" id="UP001642464"/>
    </source>
</evidence>
<comment type="caution">
    <text evidence="1">The sequence shown here is derived from an EMBL/GenBank/DDBJ whole genome shotgun (WGS) entry which is preliminary data.</text>
</comment>
<proteinExistence type="predicted"/>
<evidence type="ECO:0008006" key="3">
    <source>
        <dbReference type="Google" id="ProtNLM"/>
    </source>
</evidence>
<accession>A0ABP0KL70</accession>